<gene>
    <name evidence="1" type="ORF">F0562_009066</name>
</gene>
<evidence type="ECO:0000313" key="1">
    <source>
        <dbReference type="EMBL" id="KAA8526705.1"/>
    </source>
</evidence>
<dbReference type="PANTHER" id="PTHR47926">
    <property type="entry name" value="PENTATRICOPEPTIDE REPEAT-CONTAINING PROTEIN"/>
    <property type="match status" value="1"/>
</dbReference>
<dbReference type="InterPro" id="IPR046960">
    <property type="entry name" value="PPR_At4g14850-like_plant"/>
</dbReference>
<dbReference type="Proteomes" id="UP000325577">
    <property type="component" value="Linkage Group LG3"/>
</dbReference>
<evidence type="ECO:0000313" key="2">
    <source>
        <dbReference type="Proteomes" id="UP000325577"/>
    </source>
</evidence>
<organism evidence="1 2">
    <name type="scientific">Nyssa sinensis</name>
    <dbReference type="NCBI Taxonomy" id="561372"/>
    <lineage>
        <taxon>Eukaryota</taxon>
        <taxon>Viridiplantae</taxon>
        <taxon>Streptophyta</taxon>
        <taxon>Embryophyta</taxon>
        <taxon>Tracheophyta</taxon>
        <taxon>Spermatophyta</taxon>
        <taxon>Magnoliopsida</taxon>
        <taxon>eudicotyledons</taxon>
        <taxon>Gunneridae</taxon>
        <taxon>Pentapetalae</taxon>
        <taxon>asterids</taxon>
        <taxon>Cornales</taxon>
        <taxon>Nyssaceae</taxon>
        <taxon>Nyssa</taxon>
    </lineage>
</organism>
<dbReference type="GO" id="GO:0009451">
    <property type="term" value="P:RNA modification"/>
    <property type="evidence" value="ECO:0007669"/>
    <property type="project" value="InterPro"/>
</dbReference>
<dbReference type="AlphaFoldDB" id="A0A5J5A6G7"/>
<dbReference type="InterPro" id="IPR011990">
    <property type="entry name" value="TPR-like_helical_dom_sf"/>
</dbReference>
<dbReference type="OrthoDB" id="185373at2759"/>
<name>A0A5J5A6G7_9ASTE</name>
<proteinExistence type="predicted"/>
<sequence>MELLQIYKILLRFEPGADHYACMVDLLGRAGLLDEAINLINSMPFEPHSGAWGALLGASVAGKKKDGEQVRITKKLAGIKKKNPGFSFSNAELKKGGLEVSGLLAVIRASLEASSSINLYSETLRTERNIEGKGSEPFEEKRLFSQQETTPELHLTLLVSR</sequence>
<keyword evidence="2" id="KW-1185">Reference proteome</keyword>
<dbReference type="Gene3D" id="1.25.40.10">
    <property type="entry name" value="Tetratricopeptide repeat domain"/>
    <property type="match status" value="1"/>
</dbReference>
<protein>
    <recommendedName>
        <fullName evidence="3">Pentatricopeptide repeat-containing protein</fullName>
    </recommendedName>
</protein>
<reference evidence="1 2" key="1">
    <citation type="submission" date="2019-09" db="EMBL/GenBank/DDBJ databases">
        <title>A chromosome-level genome assembly of the Chinese tupelo Nyssa sinensis.</title>
        <authorList>
            <person name="Yang X."/>
            <person name="Kang M."/>
            <person name="Yang Y."/>
            <person name="Xiong H."/>
            <person name="Wang M."/>
            <person name="Zhang Z."/>
            <person name="Wang Z."/>
            <person name="Wu H."/>
            <person name="Ma T."/>
            <person name="Liu J."/>
            <person name="Xi Z."/>
        </authorList>
    </citation>
    <scope>NUCLEOTIDE SEQUENCE [LARGE SCALE GENOMIC DNA]</scope>
    <source>
        <strain evidence="1">J267</strain>
        <tissue evidence="1">Leaf</tissue>
    </source>
</reference>
<dbReference type="EMBL" id="CM018046">
    <property type="protein sequence ID" value="KAA8526705.1"/>
    <property type="molecule type" value="Genomic_DNA"/>
</dbReference>
<accession>A0A5J5A6G7</accession>
<evidence type="ECO:0008006" key="3">
    <source>
        <dbReference type="Google" id="ProtNLM"/>
    </source>
</evidence>
<dbReference type="GO" id="GO:0003723">
    <property type="term" value="F:RNA binding"/>
    <property type="evidence" value="ECO:0007669"/>
    <property type="project" value="InterPro"/>
</dbReference>